<protein>
    <submittedName>
        <fullName evidence="1">Predicted protein</fullName>
    </submittedName>
</protein>
<sequence>MILLTAAPVVSNAAPLDNEKLAEQAVNSYVTAIQQGNIDEAIKWVIDTRFSSTEEQKKSYEENNDLFSKVTVEVVSDPENNSFAAKIDLTRRDDGTINEVSLPVIQQDGAWKVLLNGEQETKSSLVKTQYFSKEDSNVISPMASVLVGNYEYYLSPGKATYTGSFNMVSLAVGISGWQHNPGSTKSVTGKYQVVSQGAFSDDVKGESFVTGYYPPSGSAFYTTIRIVSTTTPPQGVKVKAIDPSSQDGLDVKGYVYS</sequence>
<organism>
    <name type="scientific">Physcomitrium patens</name>
    <name type="common">Spreading-leaved earth moss</name>
    <name type="synonym">Physcomitrella patens</name>
    <dbReference type="NCBI Taxonomy" id="3218"/>
    <lineage>
        <taxon>Eukaryota</taxon>
        <taxon>Viridiplantae</taxon>
        <taxon>Streptophyta</taxon>
        <taxon>Embryophyta</taxon>
        <taxon>Bryophyta</taxon>
        <taxon>Bryophytina</taxon>
        <taxon>Bryopsida</taxon>
        <taxon>Funariidae</taxon>
        <taxon>Funariales</taxon>
        <taxon>Funariaceae</taxon>
        <taxon>Physcomitrium</taxon>
    </lineage>
</organism>
<gene>
    <name evidence="1" type="ORF">PHYPADRAFT_103985</name>
</gene>
<reference evidence="1" key="1">
    <citation type="journal article" date="2008" name="Science">
        <title>The Physcomitrella genome reveals evolutionary insights into the conquest of land by plants.</title>
        <authorList>
            <person name="Rensing S."/>
            <person name="Lang D."/>
            <person name="Zimmer A."/>
            <person name="Terry A."/>
            <person name="Salamov A."/>
            <person name="Shapiro H."/>
            <person name="Nishiyama T."/>
            <person name="Perroud P.-F."/>
            <person name="Lindquist E."/>
            <person name="Kamisugi Y."/>
            <person name="Tanahashi T."/>
            <person name="Sakakibara K."/>
            <person name="Fujita T."/>
            <person name="Oishi K."/>
            <person name="Shin-I T."/>
            <person name="Kuroki Y."/>
            <person name="Toyoda A."/>
            <person name="Suzuki Y."/>
            <person name="Hashimoto A."/>
            <person name="Yamaguchi K."/>
            <person name="Sugano A."/>
            <person name="Kohara Y."/>
            <person name="Fujiyama A."/>
            <person name="Anterola A."/>
            <person name="Aoki S."/>
            <person name="Ashton N."/>
            <person name="Barbazuk W.B."/>
            <person name="Barker E."/>
            <person name="Bennetzen J."/>
            <person name="Bezanilla M."/>
            <person name="Blankenship R."/>
            <person name="Cho S.H."/>
            <person name="Dutcher S."/>
            <person name="Estelle M."/>
            <person name="Fawcett J.A."/>
            <person name="Gundlach H."/>
            <person name="Hanada K."/>
            <person name="Heyl A."/>
            <person name="Hicks K.A."/>
            <person name="Hugh J."/>
            <person name="Lohr M."/>
            <person name="Mayer K."/>
            <person name="Melkozernov A."/>
            <person name="Murata T."/>
            <person name="Nelson D."/>
            <person name="Pils B."/>
            <person name="Prigge M."/>
            <person name="Reiss B."/>
            <person name="Renner T."/>
            <person name="Rombauts S."/>
            <person name="Rushton P."/>
            <person name="Sanderfoot A."/>
            <person name="Schween G."/>
            <person name="Shiu S.-H."/>
            <person name="Stueber K."/>
            <person name="Theodoulou F.L."/>
            <person name="Tu H."/>
            <person name="Van de Peer Y."/>
            <person name="Verrier P.J."/>
            <person name="Waters E."/>
            <person name="Wood A."/>
            <person name="Yang L."/>
            <person name="Cove D."/>
            <person name="Cuming A."/>
            <person name="Hasebe M."/>
            <person name="Lucas S."/>
            <person name="Mishler D.B."/>
            <person name="Reski R."/>
            <person name="Grigoriev I."/>
            <person name="Quatrano R.S."/>
            <person name="Boore J.L."/>
        </authorList>
    </citation>
    <scope>NUCLEOTIDE SEQUENCE [LARGE SCALE GENOMIC DNA]</scope>
</reference>
<dbReference type="AlphaFoldDB" id="A9U7N8"/>
<evidence type="ECO:0000313" key="1">
    <source>
        <dbReference type="EMBL" id="EDQ48315.1"/>
    </source>
</evidence>
<dbReference type="HOGENOM" id="CLU_086650_0_0_1"/>
<proteinExistence type="predicted"/>
<dbReference type="EMBL" id="DS546590">
    <property type="protein sequence ID" value="EDQ48315.1"/>
    <property type="molecule type" value="Genomic_DNA"/>
</dbReference>
<name>A9U7N8_PHYPA</name>
<accession>A9U7N8</accession>